<feature type="region of interest" description="Disordered" evidence="1">
    <location>
        <begin position="1"/>
        <end position="22"/>
    </location>
</feature>
<reference evidence="2" key="2">
    <citation type="journal article" date="2019" name="IMA Fungus">
        <title>Genome sequencing and comparison of five Tilletia species to identify candidate genes for the detection of regulated species infecting wheat.</title>
        <authorList>
            <person name="Nguyen H.D.T."/>
            <person name="Sultana T."/>
            <person name="Kesanakurti P."/>
            <person name="Hambleton S."/>
        </authorList>
    </citation>
    <scope>NUCLEOTIDE SEQUENCE</scope>
    <source>
        <strain evidence="2">DAOMC 236426</strain>
    </source>
</reference>
<evidence type="ECO:0000256" key="1">
    <source>
        <dbReference type="SAM" id="MobiDB-lite"/>
    </source>
</evidence>
<organism evidence="2 3">
    <name type="scientific">Tilletia controversa</name>
    <name type="common">dwarf bunt fungus</name>
    <dbReference type="NCBI Taxonomy" id="13291"/>
    <lineage>
        <taxon>Eukaryota</taxon>
        <taxon>Fungi</taxon>
        <taxon>Dikarya</taxon>
        <taxon>Basidiomycota</taxon>
        <taxon>Ustilaginomycotina</taxon>
        <taxon>Exobasidiomycetes</taxon>
        <taxon>Tilletiales</taxon>
        <taxon>Tilletiaceae</taxon>
        <taxon>Tilletia</taxon>
    </lineage>
</organism>
<feature type="compositionally biased region" description="Acidic residues" evidence="1">
    <location>
        <begin position="247"/>
        <end position="256"/>
    </location>
</feature>
<dbReference type="AlphaFoldDB" id="A0A8X7MTK1"/>
<feature type="compositionally biased region" description="Polar residues" evidence="1">
    <location>
        <begin position="1"/>
        <end position="21"/>
    </location>
</feature>
<protein>
    <submittedName>
        <fullName evidence="2">Uncharacterized protein</fullName>
    </submittedName>
</protein>
<reference evidence="2" key="1">
    <citation type="submission" date="2016-04" db="EMBL/GenBank/DDBJ databases">
        <authorList>
            <person name="Nguyen H.D."/>
            <person name="Samba Siva P."/>
            <person name="Cullis J."/>
            <person name="Levesque C.A."/>
            <person name="Hambleton S."/>
        </authorList>
    </citation>
    <scope>NUCLEOTIDE SEQUENCE</scope>
    <source>
        <strain evidence="2">DAOMC 236426</strain>
    </source>
</reference>
<comment type="caution">
    <text evidence="2">The sequence shown here is derived from an EMBL/GenBank/DDBJ whole genome shotgun (WGS) entry which is preliminary data.</text>
</comment>
<accession>A0A8X7MTK1</accession>
<keyword evidence="3" id="KW-1185">Reference proteome</keyword>
<feature type="region of interest" description="Disordered" evidence="1">
    <location>
        <begin position="236"/>
        <end position="258"/>
    </location>
</feature>
<feature type="compositionally biased region" description="Low complexity" evidence="1">
    <location>
        <begin position="79"/>
        <end position="89"/>
    </location>
</feature>
<sequence length="640" mass="68131">MSETSNSTALPGAASSTTSTPGVDELNISLARITQTLDVILERQDGFNQRLNQVEYSGIIATPSTLGQGPLVSPSAALGQGPTITSSPSGPGPMTPAPPISTATPPHPFVNTRRQGRRVALPHQSPSTPPMPPQHAQAWQPSGGPWGQASSTPWRPTTTSSAVQNTASTDATTTDESGVTPLQVFRAMPREDKETFRRIMGAMGTTTRDFLATVSSSQLPTDALQRVALRLGPAIAPNTSTDASELGPDDDADPVADDTAAPVPITGALASSAAPVLTVTPDRSEEEPLPPSRLPPVVTTSAATPPALVIPPLTRQLQCRPEVLGEFRGDPSRLEAFLSRVRDMIRSNKDPGWNAAVMATIPIVLKDDAAAWHEGITLEEAESLTTFEAWAEMMREAFPVNTTTQRREARALEWKPTQETSIGYYFRKLLALRTSYGHGQSDAALVTDIKDGFPTSFVTLLRIPRTNPTLKQLRKEMGEAEPEWRALTGIQLVIPTSASPSAPSAPAVTASPAVCRVANPSMVRSASAPALPAAPASSQGPAGAVNAAARYEPARITPAKNGERRKYTRANGQTIELRHPCTRCQGDHFNFEHDAVTGPQVRTIEGPDDAHGTINTVSWYDDPEHGVDPQHFTSSAMTVN</sequence>
<name>A0A8X7MTK1_9BASI</name>
<feature type="region of interest" description="Disordered" evidence="1">
    <location>
        <begin position="71"/>
        <end position="176"/>
    </location>
</feature>
<evidence type="ECO:0000313" key="3">
    <source>
        <dbReference type="Proteomes" id="UP000077684"/>
    </source>
</evidence>
<dbReference type="Proteomes" id="UP000077684">
    <property type="component" value="Unassembled WGS sequence"/>
</dbReference>
<proteinExistence type="predicted"/>
<gene>
    <name evidence="2" type="ORF">A4X06_0g4520</name>
</gene>
<feature type="compositionally biased region" description="Low complexity" evidence="1">
    <location>
        <begin position="150"/>
        <end position="176"/>
    </location>
</feature>
<evidence type="ECO:0000313" key="2">
    <source>
        <dbReference type="EMBL" id="KAE8247349.1"/>
    </source>
</evidence>
<feature type="compositionally biased region" description="Pro residues" evidence="1">
    <location>
        <begin position="90"/>
        <end position="99"/>
    </location>
</feature>
<dbReference type="EMBL" id="LWDE02000479">
    <property type="protein sequence ID" value="KAE8247349.1"/>
    <property type="molecule type" value="Genomic_DNA"/>
</dbReference>